<evidence type="ECO:0000313" key="4">
    <source>
        <dbReference type="Proteomes" id="UP000298781"/>
    </source>
</evidence>
<keyword evidence="1" id="KW-0378">Hydrolase</keyword>
<dbReference type="KEGG" id="pstg:E8M01_08215"/>
<dbReference type="InterPro" id="IPR014576">
    <property type="entry name" value="Pesterase_YhaO"/>
</dbReference>
<dbReference type="InterPro" id="IPR041796">
    <property type="entry name" value="Mre11_N"/>
</dbReference>
<organism evidence="3 4">
    <name type="scientific">Phreatobacter stygius</name>
    <dbReference type="NCBI Taxonomy" id="1940610"/>
    <lineage>
        <taxon>Bacteria</taxon>
        <taxon>Pseudomonadati</taxon>
        <taxon>Pseudomonadota</taxon>
        <taxon>Alphaproteobacteria</taxon>
        <taxon>Hyphomicrobiales</taxon>
        <taxon>Phreatobacteraceae</taxon>
        <taxon>Phreatobacter</taxon>
    </lineage>
</organism>
<dbReference type="InterPro" id="IPR029052">
    <property type="entry name" value="Metallo-depent_PP-like"/>
</dbReference>
<dbReference type="SUPFAM" id="SSF56300">
    <property type="entry name" value="Metallo-dependent phosphatases"/>
    <property type="match status" value="1"/>
</dbReference>
<dbReference type="InterPro" id="IPR004843">
    <property type="entry name" value="Calcineurin-like_PHP"/>
</dbReference>
<dbReference type="GO" id="GO:0004527">
    <property type="term" value="F:exonuclease activity"/>
    <property type="evidence" value="ECO:0007669"/>
    <property type="project" value="UniProtKB-KW"/>
</dbReference>
<evidence type="ECO:0000313" key="3">
    <source>
        <dbReference type="EMBL" id="QCI64231.1"/>
    </source>
</evidence>
<keyword evidence="3" id="KW-0540">Nuclease</keyword>
<evidence type="ECO:0000259" key="2">
    <source>
        <dbReference type="Pfam" id="PF00149"/>
    </source>
</evidence>
<dbReference type="RefSeq" id="WP_136959687.1">
    <property type="nucleotide sequence ID" value="NZ_CP039690.1"/>
</dbReference>
<keyword evidence="4" id="KW-1185">Reference proteome</keyword>
<proteinExistence type="predicted"/>
<dbReference type="CDD" id="cd00840">
    <property type="entry name" value="MPP_Mre11_N"/>
    <property type="match status" value="1"/>
</dbReference>
<dbReference type="PANTHER" id="PTHR30337">
    <property type="entry name" value="COMPONENT OF ATP-DEPENDENT DSDNA EXONUCLEASE"/>
    <property type="match status" value="1"/>
</dbReference>
<dbReference type="OrthoDB" id="9773856at2"/>
<dbReference type="Gene3D" id="3.60.21.10">
    <property type="match status" value="1"/>
</dbReference>
<dbReference type="AlphaFoldDB" id="A0A4D7AWB1"/>
<keyword evidence="3" id="KW-0269">Exonuclease</keyword>
<accession>A0A4D7AWB1</accession>
<sequence>MAYRFVHAADVHLDSPLRSLALRNPDLAELIGNATRRAFTNIVDLCLNEQVDALLLAGDLYDGDQTSMKTARFLAMQIRRLDEAGIRVFIIRGNHDALSRITKELTLPDTVKVFGGRAEAVSIERSRGDFAVAIHGISFANAHAAESLLPKYKAPLDGAVNIALMHTSLAGAAGHDPYAPCSIADLGTSGFDYWALGHVHRRAVVESPRAIVMPGMPQGRDINEAGPKSVTLVTVADDRSIQMEQRFTSVAQFERVAVNVDGIEDWRALVAAMTRAFEQARERTQSEHLVARLSITGTTPLAWQIRRDADLLKAEADDRASVIGKSWVEKLEIDCTAPGVVAGAPADPLAELHDLIAGEVLSSSAYAMELTVIAEELRAQLPVECRTIFGTSEEAFKAALGRLAREGAEDVLARLHAAADGGQS</sequence>
<dbReference type="InterPro" id="IPR050535">
    <property type="entry name" value="DNA_Repair-Maintenance_Comp"/>
</dbReference>
<reference evidence="3 4" key="1">
    <citation type="submission" date="2019-04" db="EMBL/GenBank/DDBJ databases">
        <title>Phreatobacter aquaticus sp. nov.</title>
        <authorList>
            <person name="Choi A."/>
        </authorList>
    </citation>
    <scope>NUCLEOTIDE SEQUENCE [LARGE SCALE GENOMIC DNA]</scope>
    <source>
        <strain evidence="3 4">KCTC 52518</strain>
    </source>
</reference>
<dbReference type="Pfam" id="PF00149">
    <property type="entry name" value="Metallophos"/>
    <property type="match status" value="1"/>
</dbReference>
<dbReference type="EMBL" id="CP039690">
    <property type="protein sequence ID" value="QCI64231.1"/>
    <property type="molecule type" value="Genomic_DNA"/>
</dbReference>
<protein>
    <submittedName>
        <fullName evidence="3">DNA repair exonuclease</fullName>
    </submittedName>
</protein>
<dbReference type="PIRSF" id="PIRSF033091">
    <property type="entry name" value="Pesterase_YhaO"/>
    <property type="match status" value="1"/>
</dbReference>
<feature type="domain" description="Calcineurin-like phosphoesterase" evidence="2">
    <location>
        <begin position="4"/>
        <end position="201"/>
    </location>
</feature>
<name>A0A4D7AWB1_9HYPH</name>
<dbReference type="PANTHER" id="PTHR30337:SF7">
    <property type="entry name" value="PHOSPHOESTERASE"/>
    <property type="match status" value="1"/>
</dbReference>
<gene>
    <name evidence="3" type="ORF">E8M01_08215</name>
</gene>
<dbReference type="Proteomes" id="UP000298781">
    <property type="component" value="Chromosome"/>
</dbReference>
<evidence type="ECO:0000256" key="1">
    <source>
        <dbReference type="ARBA" id="ARBA00022801"/>
    </source>
</evidence>